<dbReference type="VEuPathDB" id="FungiDB:F4678DRAFT_476525"/>
<keyword evidence="3" id="KW-1185">Reference proteome</keyword>
<protein>
    <recommendedName>
        <fullName evidence="1">F-box domain-containing protein</fullName>
    </recommendedName>
</protein>
<dbReference type="InterPro" id="IPR001810">
    <property type="entry name" value="F-box_dom"/>
</dbReference>
<dbReference type="AlphaFoldDB" id="A0A9W8ND27"/>
<dbReference type="EMBL" id="JANPWZ010000950">
    <property type="protein sequence ID" value="KAJ3570281.1"/>
    <property type="molecule type" value="Genomic_DNA"/>
</dbReference>
<feature type="domain" description="F-box" evidence="1">
    <location>
        <begin position="47"/>
        <end position="93"/>
    </location>
</feature>
<organism evidence="2 3">
    <name type="scientific">Xylaria arbuscula</name>
    <dbReference type="NCBI Taxonomy" id="114810"/>
    <lineage>
        <taxon>Eukaryota</taxon>
        <taxon>Fungi</taxon>
        <taxon>Dikarya</taxon>
        <taxon>Ascomycota</taxon>
        <taxon>Pezizomycotina</taxon>
        <taxon>Sordariomycetes</taxon>
        <taxon>Xylariomycetidae</taxon>
        <taxon>Xylariales</taxon>
        <taxon>Xylariaceae</taxon>
        <taxon>Xylaria</taxon>
    </lineage>
</organism>
<accession>A0A9W8ND27</accession>
<dbReference type="PROSITE" id="PS50181">
    <property type="entry name" value="FBOX"/>
    <property type="match status" value="1"/>
</dbReference>
<comment type="caution">
    <text evidence="2">The sequence shown here is derived from an EMBL/GenBank/DDBJ whole genome shotgun (WGS) entry which is preliminary data.</text>
</comment>
<proteinExistence type="predicted"/>
<evidence type="ECO:0000259" key="1">
    <source>
        <dbReference type="PROSITE" id="PS50181"/>
    </source>
</evidence>
<gene>
    <name evidence="2" type="ORF">NPX13_g5777</name>
</gene>
<reference evidence="2" key="1">
    <citation type="submission" date="2022-07" db="EMBL/GenBank/DDBJ databases">
        <title>Genome Sequence of Xylaria arbuscula.</title>
        <authorList>
            <person name="Buettner E."/>
        </authorList>
    </citation>
    <scope>NUCLEOTIDE SEQUENCE</scope>
    <source>
        <strain evidence="2">VT107</strain>
    </source>
</reference>
<dbReference type="Proteomes" id="UP001148614">
    <property type="component" value="Unassembled WGS sequence"/>
</dbReference>
<evidence type="ECO:0000313" key="2">
    <source>
        <dbReference type="EMBL" id="KAJ3570281.1"/>
    </source>
</evidence>
<sequence>MLTSRIFSQELISRLICRGELNLHGMIRNIPPAKPSHIRRESLQSSLGLLDRLPAELLLLTLDLLDFQSLSRLSRVSLRGKVVVESLPAFREMMQHAPQTLAALGLTRLLKYHSSSLLRQTLRSAECVSCFGFAGFLFLPTCERVCFECLHENRALWMMTRAEAKKCFHLTEKQLKTIPTLYSIPGTYNVKFLISRRRVVRLVSVKQVKQLAITIHGSIETSPELNPASRPTTMTHKQYWRFKRFIEAPLEPPGCDMSRLPDKANDVGDEYCGMGSIRFAFLTDGRADHGVVCKGCVRAQEDYQHKSMPAHVVAELVSPGTHPSRPLSALGVRLRSRDEFVDHVKHCYGVSRFLAEWGENV</sequence>
<name>A0A9W8ND27_9PEZI</name>
<evidence type="ECO:0000313" key="3">
    <source>
        <dbReference type="Proteomes" id="UP001148614"/>
    </source>
</evidence>